<accession>A0ABU2NIA5</accession>
<dbReference type="Gene3D" id="3.60.21.70">
    <property type="entry name" value="PhoD-like phosphatase"/>
    <property type="match status" value="1"/>
</dbReference>
<feature type="domain" description="PhoD-like phosphatase metallophosphatase" evidence="2">
    <location>
        <begin position="130"/>
        <end position="440"/>
    </location>
</feature>
<reference evidence="5" key="1">
    <citation type="submission" date="2023-07" db="EMBL/GenBank/DDBJ databases">
        <title>30 novel species of actinomycetes from the DSMZ collection.</title>
        <authorList>
            <person name="Nouioui I."/>
        </authorList>
    </citation>
    <scope>NUCLEOTIDE SEQUENCE [LARGE SCALE GENOMIC DNA]</scope>
    <source>
        <strain evidence="5">DSM 45834</strain>
    </source>
</reference>
<evidence type="ECO:0000313" key="5">
    <source>
        <dbReference type="Proteomes" id="UP001183202"/>
    </source>
</evidence>
<keyword evidence="4" id="KW-0378">Hydrolase</keyword>
<name>A0ABU2NIA5_9PSEU</name>
<evidence type="ECO:0000259" key="2">
    <source>
        <dbReference type="Pfam" id="PF09423"/>
    </source>
</evidence>
<dbReference type="Proteomes" id="UP001183202">
    <property type="component" value="Unassembled WGS sequence"/>
</dbReference>
<feature type="region of interest" description="Disordered" evidence="1">
    <location>
        <begin position="441"/>
        <end position="461"/>
    </location>
</feature>
<keyword evidence="5" id="KW-1185">Reference proteome</keyword>
<sequence>MSLVLGPVLRHVGESTASVWVQLDRAATVSVLGCAAPTFEVCGHHYAIVPVTGLEPDTRYPYELLVDGERAWPPRVSPYPESFVRTRGPRSARRHRIIFGSCRYPKVVVPKQARQLGIDALDAYAARMSRQSPQEWPDALLLLGDQVYADKLTPQNRRRMAGRRDDHPDWPDDEIVGYDEYVGLYRDSWADPEVRWLMSCVPTAMIFDDHDVHDDWNTSQVWRQQMAQTSWWRERIRAALASYWVYQHLGNLPPDELAADPDYRNVLAARGDTWPLLSELADRADAEVDGSKGVRFSFRWDLGTSRFIMIDSRNGRILDDGRHLMLGDREFGWVEQQMADGAVDHLVIGTSLPWLLPHALGDVQAVNQIAANRPGWRGRVAEAIRQGADLEHWQAFHDSFDRLTRLIGRAATGDPGERPPATVSVLSGDVHHSYAARVDLPGITDNRTDSGNGTDRGNGTDGAARVHQLTCSPVHNKLHWFIKPAFRLGWSRRLARLTGRWSDRAGVAPVPVRWEKLSGPLFGNMIATLELDDRQAAVSFEQPSTAASLTELARLKLTT</sequence>
<proteinExistence type="predicted"/>
<dbReference type="CDD" id="cd07389">
    <property type="entry name" value="MPP_PhoD"/>
    <property type="match status" value="1"/>
</dbReference>
<protein>
    <submittedName>
        <fullName evidence="4">Alkaline phosphatase D family protein</fullName>
        <ecNumber evidence="4">3.1.3.1</ecNumber>
    </submittedName>
</protein>
<organism evidence="4 5">
    <name type="scientific">Pseudonocardia charpentierae</name>
    <dbReference type="NCBI Taxonomy" id="3075545"/>
    <lineage>
        <taxon>Bacteria</taxon>
        <taxon>Bacillati</taxon>
        <taxon>Actinomycetota</taxon>
        <taxon>Actinomycetes</taxon>
        <taxon>Pseudonocardiales</taxon>
        <taxon>Pseudonocardiaceae</taxon>
        <taxon>Pseudonocardia</taxon>
    </lineage>
</organism>
<dbReference type="Pfam" id="PF09423">
    <property type="entry name" value="PhoD"/>
    <property type="match status" value="1"/>
</dbReference>
<evidence type="ECO:0000256" key="1">
    <source>
        <dbReference type="SAM" id="MobiDB-lite"/>
    </source>
</evidence>
<feature type="domain" description="DUF7800" evidence="3">
    <location>
        <begin position="2"/>
        <end position="82"/>
    </location>
</feature>
<dbReference type="RefSeq" id="WP_311560216.1">
    <property type="nucleotide sequence ID" value="NZ_JAVREJ010000041.1"/>
</dbReference>
<dbReference type="EC" id="3.1.3.1" evidence="4"/>
<gene>
    <name evidence="4" type="ORF">RM445_29870</name>
</gene>
<dbReference type="SUPFAM" id="SSF56300">
    <property type="entry name" value="Metallo-dependent phosphatases"/>
    <property type="match status" value="1"/>
</dbReference>
<dbReference type="PANTHER" id="PTHR37031">
    <property type="entry name" value="METALLOPHOSPHATASE BINDING DOMAIN PROTEIN"/>
    <property type="match status" value="1"/>
</dbReference>
<dbReference type="EMBL" id="JAVREJ010000041">
    <property type="protein sequence ID" value="MDT0353706.1"/>
    <property type="molecule type" value="Genomic_DNA"/>
</dbReference>
<dbReference type="InterPro" id="IPR056702">
    <property type="entry name" value="DUF7800"/>
</dbReference>
<dbReference type="PANTHER" id="PTHR37031:SF2">
    <property type="entry name" value="PHOD-LIKE PHOSPHATASE METALLOPHOSPHATASE DOMAIN-CONTAINING PROTEIN"/>
    <property type="match status" value="1"/>
</dbReference>
<dbReference type="GO" id="GO:0004035">
    <property type="term" value="F:alkaline phosphatase activity"/>
    <property type="evidence" value="ECO:0007669"/>
    <property type="project" value="UniProtKB-EC"/>
</dbReference>
<comment type="caution">
    <text evidence="4">The sequence shown here is derived from an EMBL/GenBank/DDBJ whole genome shotgun (WGS) entry which is preliminary data.</text>
</comment>
<dbReference type="Pfam" id="PF25077">
    <property type="entry name" value="DUF7800"/>
    <property type="match status" value="1"/>
</dbReference>
<dbReference type="InterPro" id="IPR038607">
    <property type="entry name" value="PhoD-like_sf"/>
</dbReference>
<dbReference type="InterPro" id="IPR018946">
    <property type="entry name" value="PhoD-like_MPP"/>
</dbReference>
<dbReference type="InterPro" id="IPR029052">
    <property type="entry name" value="Metallo-depent_PP-like"/>
</dbReference>
<evidence type="ECO:0000259" key="3">
    <source>
        <dbReference type="Pfam" id="PF25077"/>
    </source>
</evidence>
<evidence type="ECO:0000313" key="4">
    <source>
        <dbReference type="EMBL" id="MDT0353706.1"/>
    </source>
</evidence>